<feature type="transmembrane region" description="Helical" evidence="1">
    <location>
        <begin position="6"/>
        <end position="32"/>
    </location>
</feature>
<comment type="caution">
    <text evidence="2">The sequence shown here is derived from an EMBL/GenBank/DDBJ whole genome shotgun (WGS) entry which is preliminary data.</text>
</comment>
<feature type="transmembrane region" description="Helical" evidence="1">
    <location>
        <begin position="53"/>
        <end position="73"/>
    </location>
</feature>
<protein>
    <submittedName>
        <fullName evidence="2">Uncharacterized protein</fullName>
    </submittedName>
</protein>
<organism evidence="2 3">
    <name type="scientific">Halobacillus campisalis</name>
    <dbReference type="NCBI Taxonomy" id="435909"/>
    <lineage>
        <taxon>Bacteria</taxon>
        <taxon>Bacillati</taxon>
        <taxon>Bacillota</taxon>
        <taxon>Bacilli</taxon>
        <taxon>Bacillales</taxon>
        <taxon>Bacillaceae</taxon>
        <taxon>Halobacillus</taxon>
    </lineage>
</organism>
<proteinExistence type="predicted"/>
<feature type="transmembrane region" description="Helical" evidence="1">
    <location>
        <begin position="79"/>
        <end position="97"/>
    </location>
</feature>
<keyword evidence="1" id="KW-0812">Transmembrane</keyword>
<dbReference type="EMBL" id="JBHTBY010000011">
    <property type="protein sequence ID" value="MFC7321665.1"/>
    <property type="molecule type" value="Genomic_DNA"/>
</dbReference>
<gene>
    <name evidence="2" type="ORF">ACFQMN_12335</name>
</gene>
<name>A0ABW2K691_9BACI</name>
<accession>A0ABW2K691</accession>
<keyword evidence="1" id="KW-1133">Transmembrane helix</keyword>
<dbReference type="RefSeq" id="WP_289216620.1">
    <property type="nucleotide sequence ID" value="NZ_JAPVRC010000007.1"/>
</dbReference>
<evidence type="ECO:0000313" key="2">
    <source>
        <dbReference type="EMBL" id="MFC7321665.1"/>
    </source>
</evidence>
<reference evidence="3" key="1">
    <citation type="journal article" date="2019" name="Int. J. Syst. Evol. Microbiol.">
        <title>The Global Catalogue of Microorganisms (GCM) 10K type strain sequencing project: providing services to taxonomists for standard genome sequencing and annotation.</title>
        <authorList>
            <consortium name="The Broad Institute Genomics Platform"/>
            <consortium name="The Broad Institute Genome Sequencing Center for Infectious Disease"/>
            <person name="Wu L."/>
            <person name="Ma J."/>
        </authorList>
    </citation>
    <scope>NUCLEOTIDE SEQUENCE [LARGE SCALE GENOMIC DNA]</scope>
    <source>
        <strain evidence="3">CCUG 73951</strain>
    </source>
</reference>
<dbReference type="Proteomes" id="UP001596494">
    <property type="component" value="Unassembled WGS sequence"/>
</dbReference>
<evidence type="ECO:0000256" key="1">
    <source>
        <dbReference type="SAM" id="Phobius"/>
    </source>
</evidence>
<sequence length="102" mass="11721">MDWLFFIMALISLPFWYLTSDPLCTVLILSTVEVLGFAPTLRKAYRQPYQENVTFFFLFMMRNGLSIIALEHYSITTVLFPAAGATACLLLITTVIYRRKSI</sequence>
<evidence type="ECO:0000313" key="3">
    <source>
        <dbReference type="Proteomes" id="UP001596494"/>
    </source>
</evidence>
<keyword evidence="3" id="KW-1185">Reference proteome</keyword>
<keyword evidence="1" id="KW-0472">Membrane</keyword>